<name>A0A0J8VFI1_9GAMM</name>
<dbReference type="EMBL" id="PYLZ01000001">
    <property type="protein sequence ID" value="PSW26979.1"/>
    <property type="molecule type" value="Genomic_DNA"/>
</dbReference>
<dbReference type="OrthoDB" id="8479499at2"/>
<dbReference type="AlphaFoldDB" id="A0A0J8VFI1"/>
<dbReference type="RefSeq" id="WP_048897131.1">
    <property type="nucleotide sequence ID" value="NZ_AP024852.1"/>
</dbReference>
<accession>A0A0J8VFI1</accession>
<comment type="caution">
    <text evidence="1">The sequence shown here is derived from an EMBL/GenBank/DDBJ whole genome shotgun (WGS) entry which is preliminary data.</text>
</comment>
<gene>
    <name evidence="1" type="ORF">C9I94_03080</name>
</gene>
<reference evidence="1 2" key="1">
    <citation type="submission" date="2018-01" db="EMBL/GenBank/DDBJ databases">
        <title>Whole genome sequencing of Histamine producing bacteria.</title>
        <authorList>
            <person name="Butler K."/>
        </authorList>
    </citation>
    <scope>NUCLEOTIDE SEQUENCE [LARGE SCALE GENOMIC DNA]</scope>
    <source>
        <strain evidence="1 2">DSM 24669</strain>
    </source>
</reference>
<dbReference type="Proteomes" id="UP000240481">
    <property type="component" value="Unassembled WGS sequence"/>
</dbReference>
<protein>
    <submittedName>
        <fullName evidence="1">Uncharacterized protein</fullName>
    </submittedName>
</protein>
<keyword evidence="2" id="KW-1185">Reference proteome</keyword>
<proteinExistence type="predicted"/>
<evidence type="ECO:0000313" key="1">
    <source>
        <dbReference type="EMBL" id="PSW26979.1"/>
    </source>
</evidence>
<organism evidence="1 2">
    <name type="scientific">Photobacterium swingsii</name>
    <dbReference type="NCBI Taxonomy" id="680026"/>
    <lineage>
        <taxon>Bacteria</taxon>
        <taxon>Pseudomonadati</taxon>
        <taxon>Pseudomonadota</taxon>
        <taxon>Gammaproteobacteria</taxon>
        <taxon>Vibrionales</taxon>
        <taxon>Vibrionaceae</taxon>
        <taxon>Photobacterium</taxon>
    </lineage>
</organism>
<sequence length="177" mass="19923">MSSDNLTVKEIVEDLQVLRVRYELPDSSAFVRYEPRFDDSQPEELTVHSSWGVPSVGADKTGKFTLPLLVNELQYAYILVHMFPNMQAMEYFLAGFDTSLSQLEFIGGNYDFDRMWISSGVSNLGIPMAIFLGQRNAVNGQPSVTLVDHRKETTGQVVYRAVRGAGEHVGEDFYSEE</sequence>
<evidence type="ECO:0000313" key="2">
    <source>
        <dbReference type="Proteomes" id="UP000240481"/>
    </source>
</evidence>